<organism evidence="1 2">
    <name type="scientific">Araneus ventricosus</name>
    <name type="common">Orbweaver spider</name>
    <name type="synonym">Epeira ventricosa</name>
    <dbReference type="NCBI Taxonomy" id="182803"/>
    <lineage>
        <taxon>Eukaryota</taxon>
        <taxon>Metazoa</taxon>
        <taxon>Ecdysozoa</taxon>
        <taxon>Arthropoda</taxon>
        <taxon>Chelicerata</taxon>
        <taxon>Arachnida</taxon>
        <taxon>Araneae</taxon>
        <taxon>Araneomorphae</taxon>
        <taxon>Entelegynae</taxon>
        <taxon>Araneoidea</taxon>
        <taxon>Araneidae</taxon>
        <taxon>Araneus</taxon>
    </lineage>
</organism>
<gene>
    <name evidence="1" type="ORF">AVEN_178746_1</name>
</gene>
<sequence length="89" mass="9702">MPLLLPALSGSFNDGGHCETCPTTGKGLNAVLRTVWVSLWYQRISQKCQSPTPVGLLSNSWQLVRCSSDPFRLPDSVQSSLISCDCFKA</sequence>
<comment type="caution">
    <text evidence="1">The sequence shown here is derived from an EMBL/GenBank/DDBJ whole genome shotgun (WGS) entry which is preliminary data.</text>
</comment>
<evidence type="ECO:0000313" key="2">
    <source>
        <dbReference type="Proteomes" id="UP000499080"/>
    </source>
</evidence>
<dbReference type="EMBL" id="BGPR01002306">
    <property type="protein sequence ID" value="GBM71309.1"/>
    <property type="molecule type" value="Genomic_DNA"/>
</dbReference>
<accession>A0A4Y2I2C4</accession>
<evidence type="ECO:0000313" key="1">
    <source>
        <dbReference type="EMBL" id="GBM71309.1"/>
    </source>
</evidence>
<proteinExistence type="predicted"/>
<name>A0A4Y2I2C4_ARAVE</name>
<protein>
    <submittedName>
        <fullName evidence="1">Uncharacterized protein</fullName>
    </submittedName>
</protein>
<reference evidence="1 2" key="1">
    <citation type="journal article" date="2019" name="Sci. Rep.">
        <title>Orb-weaving spider Araneus ventricosus genome elucidates the spidroin gene catalogue.</title>
        <authorList>
            <person name="Kono N."/>
            <person name="Nakamura H."/>
            <person name="Ohtoshi R."/>
            <person name="Moran D.A.P."/>
            <person name="Shinohara A."/>
            <person name="Yoshida Y."/>
            <person name="Fujiwara M."/>
            <person name="Mori M."/>
            <person name="Tomita M."/>
            <person name="Arakawa K."/>
        </authorList>
    </citation>
    <scope>NUCLEOTIDE SEQUENCE [LARGE SCALE GENOMIC DNA]</scope>
</reference>
<dbReference type="AlphaFoldDB" id="A0A4Y2I2C4"/>
<keyword evidence="2" id="KW-1185">Reference proteome</keyword>
<dbReference type="Proteomes" id="UP000499080">
    <property type="component" value="Unassembled WGS sequence"/>
</dbReference>